<keyword evidence="6" id="KW-1185">Reference proteome</keyword>
<feature type="repeat" description="WD" evidence="3">
    <location>
        <begin position="543"/>
        <end position="584"/>
    </location>
</feature>
<dbReference type="EMBL" id="MKZS01000001">
    <property type="protein sequence ID" value="OLT58165.1"/>
    <property type="molecule type" value="Genomic_DNA"/>
</dbReference>
<feature type="repeat" description="WD" evidence="3">
    <location>
        <begin position="426"/>
        <end position="455"/>
    </location>
</feature>
<feature type="repeat" description="WD" evidence="3">
    <location>
        <begin position="501"/>
        <end position="542"/>
    </location>
</feature>
<sequence length="661" mass="74152">MKNYNILTLGASGAGKTVFLASLFKQLLIQDREGFFLEAPKDQQDKKLVEIYKKIIGKSEDDWPTSTWNITDWEFICCVKNHNIENFPVCKFTYIDYPGGLITDILKDQKNYFNFKTKVPNADAVLAIIDGFKLLKFMEDQDLSDKKVINLLQKDLPNIMQLVDKCKKDTPVHFIISKWDLLESRYKLSELRERLLEKVPEFKAFVKNRVNAGCPVRLIPVSSIGSDFATLQPDGSMKKNPGAIPKPFQLEIPIACVLIDRVNAYINTLQSGHQDSHQQVQDKNIFLSLYKQIQSFLNRQADLPIPKQEERLQEIKDEETALNYLVGTFVDHLQKFEVNFPAANLGGEIICPDPPVTPPQKKLFNPTLIRTLKGHQKVVCSVGFTSDGQTLFSSSHDRSVRFWQVVSGKQLQGMVREKSGWVRANLSQDNQRLFTSCEDNTIKVWDSNTCKRIYKPLKGHSDLINGFVVSPDGHKLISASRDKTLKVWQLGTSGGTLINTLIGHQGFVYALAVAPDWHIVASGGSDKRVLLWELHSGNLLHTLDQHPGFIRALAFSSDGNILVSGGYGGTLYVWDPKTRNLRYELTGHTGAIFSLAISPDNCILASGSDDRTIKLWDLSTGTIVSTLNGHIATITTLAFSPNNQTLASGSFDRTIKIWKLV</sequence>
<dbReference type="InterPro" id="IPR019775">
    <property type="entry name" value="WD40_repeat_CS"/>
</dbReference>
<evidence type="ECO:0000313" key="6">
    <source>
        <dbReference type="Proteomes" id="UP000186657"/>
    </source>
</evidence>
<dbReference type="SUPFAM" id="SSF50978">
    <property type="entry name" value="WD40 repeat-like"/>
    <property type="match status" value="1"/>
</dbReference>
<dbReference type="InterPro" id="IPR015943">
    <property type="entry name" value="WD40/YVTN_repeat-like_dom_sf"/>
</dbReference>
<dbReference type="Gene3D" id="3.40.50.300">
    <property type="entry name" value="P-loop containing nucleotide triphosphate hydrolases"/>
    <property type="match status" value="1"/>
</dbReference>
<dbReference type="InterPro" id="IPR020472">
    <property type="entry name" value="WD40_PAC1"/>
</dbReference>
<dbReference type="SMART" id="SM00320">
    <property type="entry name" value="WD40"/>
    <property type="match status" value="7"/>
</dbReference>
<protein>
    <recommendedName>
        <fullName evidence="4">Double-GTPase 1 domain-containing protein</fullName>
    </recommendedName>
</protein>
<gene>
    <name evidence="5" type="ORF">BJP37_03020</name>
</gene>
<dbReference type="PROSITE" id="PS00678">
    <property type="entry name" value="WD_REPEATS_1"/>
    <property type="match status" value="2"/>
</dbReference>
<dbReference type="Pfam" id="PF19975">
    <property type="entry name" value="DO-GTPase1"/>
    <property type="match status" value="1"/>
</dbReference>
<dbReference type="Pfam" id="PF00400">
    <property type="entry name" value="WD40"/>
    <property type="match status" value="7"/>
</dbReference>
<evidence type="ECO:0000256" key="2">
    <source>
        <dbReference type="ARBA" id="ARBA00022737"/>
    </source>
</evidence>
<accession>A0A1U7MWU3</accession>
<dbReference type="PROSITE" id="PS50082">
    <property type="entry name" value="WD_REPEATS_2"/>
    <property type="match status" value="7"/>
</dbReference>
<organism evidence="5 6">
    <name type="scientific">Moorena bouillonii PNG</name>
    <dbReference type="NCBI Taxonomy" id="568701"/>
    <lineage>
        <taxon>Bacteria</taxon>
        <taxon>Bacillati</taxon>
        <taxon>Cyanobacteriota</taxon>
        <taxon>Cyanophyceae</taxon>
        <taxon>Coleofasciculales</taxon>
        <taxon>Coleofasciculaceae</taxon>
        <taxon>Moorena</taxon>
    </lineage>
</organism>
<reference evidence="5 6" key="1">
    <citation type="submission" date="2016-10" db="EMBL/GenBank/DDBJ databases">
        <title>Comparative genomics uncovers the prolific and rare metabolic potential of the cyanobacterial genus Moorea.</title>
        <authorList>
            <person name="Leao T."/>
            <person name="Castelao G."/>
            <person name="Korobeynikov A."/>
            <person name="Monroe E.A."/>
            <person name="Podell S."/>
            <person name="Glukhov E."/>
            <person name="Allen E."/>
            <person name="Gerwick W.H."/>
            <person name="Gerwick L."/>
        </authorList>
    </citation>
    <scope>NUCLEOTIDE SEQUENCE [LARGE SCALE GENOMIC DNA]</scope>
    <source>
        <strain evidence="5 6">PNG5-198</strain>
    </source>
</reference>
<keyword evidence="2" id="KW-0677">Repeat</keyword>
<proteinExistence type="predicted"/>
<dbReference type="PROSITE" id="PS50294">
    <property type="entry name" value="WD_REPEATS_REGION"/>
    <property type="match status" value="6"/>
</dbReference>
<dbReference type="Proteomes" id="UP000186657">
    <property type="component" value="Unassembled WGS sequence"/>
</dbReference>
<dbReference type="InterPro" id="IPR027417">
    <property type="entry name" value="P-loop_NTPase"/>
</dbReference>
<dbReference type="PRINTS" id="PR00320">
    <property type="entry name" value="GPROTEINBRPT"/>
</dbReference>
<dbReference type="AlphaFoldDB" id="A0A1U7MWU3"/>
<dbReference type="InterPro" id="IPR045530">
    <property type="entry name" value="DO-GTPase1"/>
</dbReference>
<dbReference type="SUPFAM" id="SSF52540">
    <property type="entry name" value="P-loop containing nucleoside triphosphate hydrolases"/>
    <property type="match status" value="1"/>
</dbReference>
<dbReference type="InterPro" id="IPR001680">
    <property type="entry name" value="WD40_rpt"/>
</dbReference>
<dbReference type="Gene3D" id="2.130.10.10">
    <property type="entry name" value="YVTN repeat-like/Quinoprotein amine dehydrogenase"/>
    <property type="match status" value="2"/>
</dbReference>
<evidence type="ECO:0000259" key="4">
    <source>
        <dbReference type="Pfam" id="PF19975"/>
    </source>
</evidence>
<dbReference type="InterPro" id="IPR036322">
    <property type="entry name" value="WD40_repeat_dom_sf"/>
</dbReference>
<comment type="caution">
    <text evidence="5">The sequence shown here is derived from an EMBL/GenBank/DDBJ whole genome shotgun (WGS) entry which is preliminary data.</text>
</comment>
<evidence type="ECO:0000313" key="5">
    <source>
        <dbReference type="EMBL" id="OLT58165.1"/>
    </source>
</evidence>
<feature type="repeat" description="WD" evidence="3">
    <location>
        <begin position="585"/>
        <end position="626"/>
    </location>
</feature>
<feature type="repeat" description="WD" evidence="3">
    <location>
        <begin position="627"/>
        <end position="661"/>
    </location>
</feature>
<feature type="domain" description="Double-GTPase 1" evidence="4">
    <location>
        <begin position="9"/>
        <end position="235"/>
    </location>
</feature>
<evidence type="ECO:0000256" key="1">
    <source>
        <dbReference type="ARBA" id="ARBA00022574"/>
    </source>
</evidence>
<evidence type="ECO:0000256" key="3">
    <source>
        <dbReference type="PROSITE-ProRule" id="PRU00221"/>
    </source>
</evidence>
<keyword evidence="1 3" id="KW-0853">WD repeat</keyword>
<dbReference type="CDD" id="cd00200">
    <property type="entry name" value="WD40"/>
    <property type="match status" value="1"/>
</dbReference>
<feature type="repeat" description="WD" evidence="3">
    <location>
        <begin position="457"/>
        <end position="490"/>
    </location>
</feature>
<dbReference type="PANTHER" id="PTHR19879">
    <property type="entry name" value="TRANSCRIPTION INITIATION FACTOR TFIID"/>
    <property type="match status" value="1"/>
</dbReference>
<name>A0A1U7MWU3_9CYAN</name>
<feature type="repeat" description="WD" evidence="3">
    <location>
        <begin position="372"/>
        <end position="413"/>
    </location>
</feature>
<dbReference type="PANTHER" id="PTHR19879:SF9">
    <property type="entry name" value="TRANSCRIPTION INITIATION FACTOR TFIID SUBUNIT 5"/>
    <property type="match status" value="1"/>
</dbReference>